<dbReference type="OrthoDB" id="3690431at2"/>
<gene>
    <name evidence="3" type="ORF">BTO20_11455</name>
</gene>
<dbReference type="KEGG" id="mdx:BTO20_11455"/>
<dbReference type="SUPFAM" id="SSF56563">
    <property type="entry name" value="Major capsid protein gp5"/>
    <property type="match status" value="1"/>
</dbReference>
<evidence type="ECO:0000256" key="1">
    <source>
        <dbReference type="ARBA" id="ARBA00004328"/>
    </source>
</evidence>
<evidence type="ECO:0000259" key="2">
    <source>
        <dbReference type="Pfam" id="PF05065"/>
    </source>
</evidence>
<sequence length="480" mass="51872">MAVELTHKQALNREKDIQDELERLKAKKDKTPEDHAAVPTLLDEFRQVHAHRLDLEHDMALSEIRSATKVETADTADTGAQVVDAKRSGPEFIAGKYRNPWDLSEVRYAGNREAELRGRALSAVEQMPFATDKVREAATKFVERDGRDGKATELVLNTTSPLYSEAFTKVIRSNGQMAALNAEEQREITRAMSLTDTAGGFLVPFQLDPTVILTANGSVNQIRQISRVVTATGDVWNGISSAGVTGSWDGEAVEVSDDAPTLGQPSVPVYKFQVYVPVSHEIAMDAPGLANDIAQFIAFEKDAKEGIAFATGSGSGQPTGIVTALVASSPTVVVNSATTDTFALADVYALDSALPARYAANASWLAHRGTYNAMRRFDTNGGAALWGFLADGRKPELLGRPDYVSEAMDGVVNASQENYLLAFGDFQNYVIADRLGVTMSYIPHTFGANGRPTGQAGWHAWMRVGADSVNDAAFRLLNVT</sequence>
<keyword evidence="4" id="KW-1185">Reference proteome</keyword>
<dbReference type="Proteomes" id="UP000195331">
    <property type="component" value="Chromosome"/>
</dbReference>
<dbReference type="InterPro" id="IPR024455">
    <property type="entry name" value="Phage_capsid"/>
</dbReference>
<dbReference type="NCBIfam" id="TIGR01554">
    <property type="entry name" value="major_cap_HK97"/>
    <property type="match status" value="1"/>
</dbReference>
<proteinExistence type="predicted"/>
<accession>A0A1Y0C1Y1</accession>
<protein>
    <submittedName>
        <fullName evidence="3">Phage major capsid protein</fullName>
    </submittedName>
</protein>
<dbReference type="AlphaFoldDB" id="A0A1Y0C1Y1"/>
<feature type="domain" description="Phage capsid-like C-terminal" evidence="2">
    <location>
        <begin position="199"/>
        <end position="478"/>
    </location>
</feature>
<organism evidence="3 4">
    <name type="scientific">Mycobacterium dioxanotrophicus</name>
    <dbReference type="NCBI Taxonomy" id="482462"/>
    <lineage>
        <taxon>Bacteria</taxon>
        <taxon>Bacillati</taxon>
        <taxon>Actinomycetota</taxon>
        <taxon>Actinomycetes</taxon>
        <taxon>Mycobacteriales</taxon>
        <taxon>Mycobacteriaceae</taxon>
        <taxon>Mycobacterium</taxon>
    </lineage>
</organism>
<evidence type="ECO:0000313" key="4">
    <source>
        <dbReference type="Proteomes" id="UP000195331"/>
    </source>
</evidence>
<dbReference type="Gene3D" id="3.30.2400.10">
    <property type="entry name" value="Major capsid protein gp5"/>
    <property type="match status" value="1"/>
</dbReference>
<dbReference type="Pfam" id="PF05065">
    <property type="entry name" value="Phage_capsid"/>
    <property type="match status" value="1"/>
</dbReference>
<evidence type="ECO:0000313" key="3">
    <source>
        <dbReference type="EMBL" id="ART69115.1"/>
    </source>
</evidence>
<name>A0A1Y0C1Y1_9MYCO</name>
<comment type="subcellular location">
    <subcellularLocation>
        <location evidence="1">Virion</location>
    </subcellularLocation>
</comment>
<dbReference type="RefSeq" id="WP_087075954.1">
    <property type="nucleotide sequence ID" value="NZ_CP020809.1"/>
</dbReference>
<dbReference type="InterPro" id="IPR054612">
    <property type="entry name" value="Phage_capsid-like_C"/>
</dbReference>
<reference evidence="3 4" key="1">
    <citation type="submission" date="2017-04" db="EMBL/GenBank/DDBJ databases">
        <title>Whole Genome Sequence of 1,4-Dioxane Degrading Bacterium Mycobacterium dioxanotrophicus PH-06.</title>
        <authorList>
            <person name="He Y."/>
        </authorList>
    </citation>
    <scope>NUCLEOTIDE SEQUENCE [LARGE SCALE GENOMIC DNA]</scope>
    <source>
        <strain evidence="3 4">PH-06</strain>
    </source>
</reference>
<dbReference type="EMBL" id="CP020809">
    <property type="protein sequence ID" value="ART69115.1"/>
    <property type="molecule type" value="Genomic_DNA"/>
</dbReference>